<keyword evidence="6 8" id="KW-0472">Membrane</keyword>
<dbReference type="InterPro" id="IPR022929">
    <property type="entry name" value="Put_MntP"/>
</dbReference>
<evidence type="ECO:0000256" key="5">
    <source>
        <dbReference type="ARBA" id="ARBA00023065"/>
    </source>
</evidence>
<reference evidence="9" key="1">
    <citation type="journal article" date="2021" name="PeerJ">
        <title>Extensive microbial diversity within the chicken gut microbiome revealed by metagenomics and culture.</title>
        <authorList>
            <person name="Gilroy R."/>
            <person name="Ravi A."/>
            <person name="Getino M."/>
            <person name="Pursley I."/>
            <person name="Horton D.L."/>
            <person name="Alikhan N.F."/>
            <person name="Baker D."/>
            <person name="Gharbi K."/>
            <person name="Hall N."/>
            <person name="Watson M."/>
            <person name="Adriaenssens E.M."/>
            <person name="Foster-Nyarko E."/>
            <person name="Jarju S."/>
            <person name="Secka A."/>
            <person name="Antonio M."/>
            <person name="Oren A."/>
            <person name="Chaudhuri R.R."/>
            <person name="La Ragione R."/>
            <person name="Hildebrand F."/>
            <person name="Pallen M.J."/>
        </authorList>
    </citation>
    <scope>NUCLEOTIDE SEQUENCE</scope>
    <source>
        <strain evidence="9">G4-2901</strain>
    </source>
</reference>
<gene>
    <name evidence="8" type="primary">mntP</name>
    <name evidence="9" type="ORF">H9777_00315</name>
</gene>
<feature type="transmembrane region" description="Helical" evidence="8">
    <location>
        <begin position="167"/>
        <end position="184"/>
    </location>
</feature>
<name>A0A948T9A8_9BACT</name>
<feature type="transmembrane region" description="Helical" evidence="8">
    <location>
        <begin position="138"/>
        <end position="160"/>
    </location>
</feature>
<comment type="subcellular location">
    <subcellularLocation>
        <location evidence="8">Cell membrane</location>
        <topology evidence="8">Multi-pass membrane protein</topology>
    </subcellularLocation>
</comment>
<feature type="transmembrane region" description="Helical" evidence="8">
    <location>
        <begin position="6"/>
        <end position="28"/>
    </location>
</feature>
<dbReference type="PANTHER" id="PTHR35529:SF1">
    <property type="entry name" value="MANGANESE EFFLUX PUMP MNTP-RELATED"/>
    <property type="match status" value="1"/>
</dbReference>
<evidence type="ECO:0000256" key="6">
    <source>
        <dbReference type="ARBA" id="ARBA00023136"/>
    </source>
</evidence>
<dbReference type="AlphaFoldDB" id="A0A948T9A8"/>
<dbReference type="Pfam" id="PF02659">
    <property type="entry name" value="Mntp"/>
    <property type="match status" value="1"/>
</dbReference>
<feature type="transmembrane region" description="Helical" evidence="8">
    <location>
        <begin position="35"/>
        <end position="56"/>
    </location>
</feature>
<evidence type="ECO:0000256" key="3">
    <source>
        <dbReference type="ARBA" id="ARBA00022692"/>
    </source>
</evidence>
<feature type="transmembrane region" description="Helical" evidence="8">
    <location>
        <begin position="105"/>
        <end position="126"/>
    </location>
</feature>
<dbReference type="HAMAP" id="MF_01521">
    <property type="entry name" value="MntP_pump"/>
    <property type="match status" value="1"/>
</dbReference>
<keyword evidence="7 8" id="KW-0464">Manganese</keyword>
<keyword evidence="3 8" id="KW-0812">Transmembrane</keyword>
<comment type="function">
    <text evidence="8">Probably functions as a manganese efflux pump.</text>
</comment>
<protein>
    <recommendedName>
        <fullName evidence="8">Putative manganese efflux pump MntP</fullName>
    </recommendedName>
</protein>
<reference evidence="9" key="2">
    <citation type="submission" date="2021-04" db="EMBL/GenBank/DDBJ databases">
        <authorList>
            <person name="Gilroy R."/>
        </authorList>
    </citation>
    <scope>NUCLEOTIDE SEQUENCE</scope>
    <source>
        <strain evidence="9">G4-2901</strain>
    </source>
</reference>
<dbReference type="PANTHER" id="PTHR35529">
    <property type="entry name" value="MANGANESE EFFLUX PUMP MNTP-RELATED"/>
    <property type="match status" value="1"/>
</dbReference>
<comment type="caution">
    <text evidence="9">The sequence shown here is derived from an EMBL/GenBank/DDBJ whole genome shotgun (WGS) entry which is preliminary data.</text>
</comment>
<dbReference type="GO" id="GO:0005384">
    <property type="term" value="F:manganese ion transmembrane transporter activity"/>
    <property type="evidence" value="ECO:0007669"/>
    <property type="project" value="UniProtKB-UniRule"/>
</dbReference>
<dbReference type="EMBL" id="JAHLFW010000003">
    <property type="protein sequence ID" value="MBU3836781.1"/>
    <property type="molecule type" value="Genomic_DNA"/>
</dbReference>
<keyword evidence="4 8" id="KW-1133">Transmembrane helix</keyword>
<keyword evidence="2 8" id="KW-1003">Cell membrane</keyword>
<dbReference type="InterPro" id="IPR003810">
    <property type="entry name" value="Mntp/YtaF"/>
</dbReference>
<evidence type="ECO:0000256" key="8">
    <source>
        <dbReference type="HAMAP-Rule" id="MF_01521"/>
    </source>
</evidence>
<evidence type="ECO:0000313" key="10">
    <source>
        <dbReference type="Proteomes" id="UP000783796"/>
    </source>
</evidence>
<dbReference type="Proteomes" id="UP000783796">
    <property type="component" value="Unassembled WGS sequence"/>
</dbReference>
<evidence type="ECO:0000256" key="4">
    <source>
        <dbReference type="ARBA" id="ARBA00022989"/>
    </source>
</evidence>
<accession>A0A948T9A8</accession>
<evidence type="ECO:0000256" key="1">
    <source>
        <dbReference type="ARBA" id="ARBA00022448"/>
    </source>
</evidence>
<evidence type="ECO:0000256" key="7">
    <source>
        <dbReference type="ARBA" id="ARBA00023211"/>
    </source>
</evidence>
<keyword evidence="1 8" id="KW-0813">Transport</keyword>
<evidence type="ECO:0000256" key="2">
    <source>
        <dbReference type="ARBA" id="ARBA00022475"/>
    </source>
</evidence>
<organism evidence="9 10">
    <name type="scientific">Candidatus Phocaeicola faecigallinarum</name>
    <dbReference type="NCBI Taxonomy" id="2838732"/>
    <lineage>
        <taxon>Bacteria</taxon>
        <taxon>Pseudomonadati</taxon>
        <taxon>Bacteroidota</taxon>
        <taxon>Bacteroidia</taxon>
        <taxon>Bacteroidales</taxon>
        <taxon>Bacteroidaceae</taxon>
        <taxon>Phocaeicola</taxon>
    </lineage>
</organism>
<feature type="transmembrane region" description="Helical" evidence="8">
    <location>
        <begin position="68"/>
        <end position="85"/>
    </location>
</feature>
<dbReference type="GO" id="GO:0005886">
    <property type="term" value="C:plasma membrane"/>
    <property type="evidence" value="ECO:0007669"/>
    <property type="project" value="UniProtKB-SubCell"/>
</dbReference>
<keyword evidence="5 8" id="KW-0406">Ion transport</keyword>
<proteinExistence type="inferred from homology"/>
<comment type="similarity">
    <text evidence="8">Belongs to the MntP (TC 9.B.29) family.</text>
</comment>
<sequence>MSVIEIWLLAISLAIDCFTVSVASGIILHNVEWKTFLKMGFFFGLFQAMMPFLGWAGAKNFHHYIEAYDHWIAFGLLTFLGVRMIKEYFSDDESCSFDPHKIKVILTLAVATSIDALAVGISFAFTGFKTLGSLSHPLTAIGVASFVISIIGSLIGVFFGKRFNLKMEIFGGLVLIGIGVKILIEHLS</sequence>
<evidence type="ECO:0000313" key="9">
    <source>
        <dbReference type="EMBL" id="MBU3836781.1"/>
    </source>
</evidence>